<dbReference type="PANTHER" id="PTHR18829:SF0">
    <property type="entry name" value="PROTEIN YAE1 HOMOLOG"/>
    <property type="match status" value="1"/>
</dbReference>
<dbReference type="PANTHER" id="PTHR18829">
    <property type="entry name" value="PROTEIN YAE1 HOMOLOG"/>
    <property type="match status" value="1"/>
</dbReference>
<dbReference type="Proteomes" id="UP000076078">
    <property type="component" value="Unassembled WGS sequence"/>
</dbReference>
<comment type="subcellular location">
    <subcellularLocation>
        <location evidence="2">Cytoplasm</location>
    </subcellularLocation>
    <subcellularLocation>
        <location evidence="1">Nucleus</location>
    </subcellularLocation>
</comment>
<dbReference type="EMBL" id="LODT01000021">
    <property type="protein sequence ID" value="KYQ96850.1"/>
    <property type="molecule type" value="Genomic_DNA"/>
</dbReference>
<evidence type="ECO:0000313" key="7">
    <source>
        <dbReference type="EMBL" id="KYQ96850.1"/>
    </source>
</evidence>
<evidence type="ECO:0000256" key="5">
    <source>
        <dbReference type="SAM" id="MobiDB-lite"/>
    </source>
</evidence>
<evidence type="ECO:0000256" key="3">
    <source>
        <dbReference type="ARBA" id="ARBA00022490"/>
    </source>
</evidence>
<dbReference type="Pfam" id="PF09811">
    <property type="entry name" value="Yae1_N"/>
    <property type="match status" value="1"/>
</dbReference>
<gene>
    <name evidence="7" type="ORF">DLAC_04156</name>
</gene>
<dbReference type="STRING" id="361077.A0A151ZSE2"/>
<dbReference type="InterPro" id="IPR019191">
    <property type="entry name" value="Essential_protein_Yae1_N"/>
</dbReference>
<dbReference type="OMA" id="CRECEDI"/>
<comment type="caution">
    <text evidence="7">The sequence shown here is derived from an EMBL/GenBank/DDBJ whole genome shotgun (WGS) entry which is preliminary data.</text>
</comment>
<evidence type="ECO:0000313" key="8">
    <source>
        <dbReference type="Proteomes" id="UP000076078"/>
    </source>
</evidence>
<dbReference type="InterPro" id="IPR038881">
    <property type="entry name" value="Yae1-like"/>
</dbReference>
<dbReference type="AlphaFoldDB" id="A0A151ZSE2"/>
<evidence type="ECO:0000256" key="2">
    <source>
        <dbReference type="ARBA" id="ARBA00004496"/>
    </source>
</evidence>
<dbReference type="GO" id="GO:0005634">
    <property type="term" value="C:nucleus"/>
    <property type="evidence" value="ECO:0007669"/>
    <property type="project" value="UniProtKB-SubCell"/>
</dbReference>
<evidence type="ECO:0000256" key="4">
    <source>
        <dbReference type="ARBA" id="ARBA00023242"/>
    </source>
</evidence>
<reference evidence="7 8" key="1">
    <citation type="submission" date="2015-12" db="EMBL/GenBank/DDBJ databases">
        <title>Dictyostelia acquired genes for synthesis and detection of signals that induce cell-type specialization by lateral gene transfer from prokaryotes.</title>
        <authorList>
            <person name="Gloeckner G."/>
            <person name="Schaap P."/>
        </authorList>
    </citation>
    <scope>NUCLEOTIDE SEQUENCE [LARGE SCALE GENOMIC DNA]</scope>
    <source>
        <strain evidence="7 8">TK</strain>
    </source>
</reference>
<dbReference type="InParanoid" id="A0A151ZSE2"/>
<keyword evidence="4" id="KW-0539">Nucleus</keyword>
<feature type="region of interest" description="Disordered" evidence="5">
    <location>
        <begin position="1"/>
        <end position="26"/>
    </location>
</feature>
<keyword evidence="8" id="KW-1185">Reference proteome</keyword>
<accession>A0A151ZSE2</accession>
<sequence>MSDYDDFYGEDENSSFNQEYLPNKESDRELKKITPIGYQDGLEIGKEITLQKGFNDGFKEGADTGYKWSLLIGLISSIDVFYHQNKNLNSNTTAITKLDDLVNRLNIIVKDKTSPPSIELLKSKFKSYKVDGEEEFEREGNCMNNTISTSADNNSGCCGGSGSRGSTTCCKEESKLNINSITTPKIEKKTVEFDTVCRECEDIITELGLDGKTMIKNLLSKSLNVITN</sequence>
<feature type="domain" description="Essential protein Yae1 N-terminal" evidence="6">
    <location>
        <begin position="37"/>
        <end position="74"/>
    </location>
</feature>
<dbReference type="OrthoDB" id="20086at2759"/>
<evidence type="ECO:0000256" key="1">
    <source>
        <dbReference type="ARBA" id="ARBA00004123"/>
    </source>
</evidence>
<dbReference type="GO" id="GO:0005737">
    <property type="term" value="C:cytoplasm"/>
    <property type="evidence" value="ECO:0007669"/>
    <property type="project" value="UniProtKB-SubCell"/>
</dbReference>
<organism evidence="7 8">
    <name type="scientific">Tieghemostelium lacteum</name>
    <name type="common">Slime mold</name>
    <name type="synonym">Dictyostelium lacteum</name>
    <dbReference type="NCBI Taxonomy" id="361077"/>
    <lineage>
        <taxon>Eukaryota</taxon>
        <taxon>Amoebozoa</taxon>
        <taxon>Evosea</taxon>
        <taxon>Eumycetozoa</taxon>
        <taxon>Dictyostelia</taxon>
        <taxon>Dictyosteliales</taxon>
        <taxon>Raperosteliaceae</taxon>
        <taxon>Tieghemostelium</taxon>
    </lineage>
</organism>
<evidence type="ECO:0000259" key="6">
    <source>
        <dbReference type="Pfam" id="PF09811"/>
    </source>
</evidence>
<name>A0A151ZSE2_TIELA</name>
<feature type="compositionally biased region" description="Acidic residues" evidence="5">
    <location>
        <begin position="1"/>
        <end position="13"/>
    </location>
</feature>
<keyword evidence="3" id="KW-0963">Cytoplasm</keyword>
<protein>
    <recommendedName>
        <fullName evidence="6">Essential protein Yae1 N-terminal domain-containing protein</fullName>
    </recommendedName>
</protein>
<proteinExistence type="predicted"/>